<dbReference type="Proteomes" id="UP001060215">
    <property type="component" value="Chromosome 13"/>
</dbReference>
<evidence type="ECO:0000313" key="2">
    <source>
        <dbReference type="Proteomes" id="UP001060215"/>
    </source>
</evidence>
<organism evidence="1 2">
    <name type="scientific">Camellia lanceoleosa</name>
    <dbReference type="NCBI Taxonomy" id="1840588"/>
    <lineage>
        <taxon>Eukaryota</taxon>
        <taxon>Viridiplantae</taxon>
        <taxon>Streptophyta</taxon>
        <taxon>Embryophyta</taxon>
        <taxon>Tracheophyta</taxon>
        <taxon>Spermatophyta</taxon>
        <taxon>Magnoliopsida</taxon>
        <taxon>eudicotyledons</taxon>
        <taxon>Gunneridae</taxon>
        <taxon>Pentapetalae</taxon>
        <taxon>asterids</taxon>
        <taxon>Ericales</taxon>
        <taxon>Theaceae</taxon>
        <taxon>Camellia</taxon>
    </lineage>
</organism>
<gene>
    <name evidence="1" type="ORF">LOK49_LG12G00015</name>
</gene>
<evidence type="ECO:0000313" key="1">
    <source>
        <dbReference type="EMBL" id="KAI7990963.1"/>
    </source>
</evidence>
<keyword evidence="2" id="KW-1185">Reference proteome</keyword>
<protein>
    <submittedName>
        <fullName evidence="1">Uncharacterized protein</fullName>
    </submittedName>
</protein>
<name>A0ACC0FQR0_9ERIC</name>
<comment type="caution">
    <text evidence="1">The sequence shown here is derived from an EMBL/GenBank/DDBJ whole genome shotgun (WGS) entry which is preliminary data.</text>
</comment>
<proteinExistence type="predicted"/>
<accession>A0ACC0FQR0</accession>
<dbReference type="EMBL" id="CM045770">
    <property type="protein sequence ID" value="KAI7990963.1"/>
    <property type="molecule type" value="Genomic_DNA"/>
</dbReference>
<reference evidence="1 2" key="1">
    <citation type="journal article" date="2022" name="Plant J.">
        <title>Chromosome-level genome of Camellia lanceoleosa provides a valuable resource for understanding genome evolution and self-incompatibility.</title>
        <authorList>
            <person name="Gong W."/>
            <person name="Xiao S."/>
            <person name="Wang L."/>
            <person name="Liao Z."/>
            <person name="Chang Y."/>
            <person name="Mo W."/>
            <person name="Hu G."/>
            <person name="Li W."/>
            <person name="Zhao G."/>
            <person name="Zhu H."/>
            <person name="Hu X."/>
            <person name="Ji K."/>
            <person name="Xiang X."/>
            <person name="Song Q."/>
            <person name="Yuan D."/>
            <person name="Jin S."/>
            <person name="Zhang L."/>
        </authorList>
    </citation>
    <scope>NUCLEOTIDE SEQUENCE [LARGE SCALE GENOMIC DNA]</scope>
    <source>
        <strain evidence="1">SQ_2022a</strain>
    </source>
</reference>
<sequence>MVLHPLGRVNSSRLFRNSPPSLKLHHHILFRPHHHHQHRR</sequence>